<comment type="caution">
    <text evidence="2">The sequence shown here is derived from an EMBL/GenBank/DDBJ whole genome shotgun (WGS) entry which is preliminary data.</text>
</comment>
<feature type="region of interest" description="Disordered" evidence="1">
    <location>
        <begin position="1"/>
        <end position="41"/>
    </location>
</feature>
<feature type="compositionally biased region" description="Polar residues" evidence="1">
    <location>
        <begin position="136"/>
        <end position="159"/>
    </location>
</feature>
<name>A0ABR0THN1_AURPU</name>
<keyword evidence="3" id="KW-1185">Reference proteome</keyword>
<dbReference type="Proteomes" id="UP001341245">
    <property type="component" value="Unassembled WGS sequence"/>
</dbReference>
<protein>
    <recommendedName>
        <fullName evidence="4">Myb-like domain-containing protein</fullName>
    </recommendedName>
</protein>
<sequence length="292" mass="32012">MPRRFRSINGGAAPAAAAGPSQARRTQNSRRRRPRNPDRERVQKFVKTLTEKFASNGGNIDMPPGITNQNTVIDNIIRNGVPQALSHAKHGWTHDEYEFVRCAQDWQHAIVAAYLGRTEMACRLKRNHLSEVRRGPTQQDTEVTQNDPLQHPPSGSSDSVRAPASPGPSPGDSYGASGRRRSSATFDQLWQTPFTAMWTWRDFSPAPAEPATRTTLDMQAAAIKDSAPASHAIVGFRGLNILADAAAAVEQNRAVSRPPYQYAVSVMGHDVGDCEVEEQEAEAPEDEEHGVD</sequence>
<feature type="region of interest" description="Disordered" evidence="1">
    <location>
        <begin position="131"/>
        <end position="182"/>
    </location>
</feature>
<evidence type="ECO:0008006" key="4">
    <source>
        <dbReference type="Google" id="ProtNLM"/>
    </source>
</evidence>
<gene>
    <name evidence="2" type="ORF">QM012_009530</name>
</gene>
<evidence type="ECO:0000313" key="3">
    <source>
        <dbReference type="Proteomes" id="UP001341245"/>
    </source>
</evidence>
<accession>A0ABR0THN1</accession>
<organism evidence="2 3">
    <name type="scientific">Aureobasidium pullulans</name>
    <name type="common">Black yeast</name>
    <name type="synonym">Pullularia pullulans</name>
    <dbReference type="NCBI Taxonomy" id="5580"/>
    <lineage>
        <taxon>Eukaryota</taxon>
        <taxon>Fungi</taxon>
        <taxon>Dikarya</taxon>
        <taxon>Ascomycota</taxon>
        <taxon>Pezizomycotina</taxon>
        <taxon>Dothideomycetes</taxon>
        <taxon>Dothideomycetidae</taxon>
        <taxon>Dothideales</taxon>
        <taxon>Saccotheciaceae</taxon>
        <taxon>Aureobasidium</taxon>
    </lineage>
</organism>
<evidence type="ECO:0000256" key="1">
    <source>
        <dbReference type="SAM" id="MobiDB-lite"/>
    </source>
</evidence>
<proteinExistence type="predicted"/>
<feature type="compositionally biased region" description="Low complexity" evidence="1">
    <location>
        <begin position="10"/>
        <end position="26"/>
    </location>
</feature>
<dbReference type="EMBL" id="JASGXD010000009">
    <property type="protein sequence ID" value="KAK6003759.1"/>
    <property type="molecule type" value="Genomic_DNA"/>
</dbReference>
<evidence type="ECO:0000313" key="2">
    <source>
        <dbReference type="EMBL" id="KAK6003759.1"/>
    </source>
</evidence>
<reference evidence="2 3" key="1">
    <citation type="submission" date="2023-11" db="EMBL/GenBank/DDBJ databases">
        <title>Draft genome sequence and annotation of the polyextremotolerant black yeast-like fungus Aureobasidium pullulans NRRL 62042.</title>
        <authorList>
            <person name="Dielentheis-Frenken M.R.E."/>
            <person name="Wibberg D."/>
            <person name="Blank L.M."/>
            <person name="Tiso T."/>
        </authorList>
    </citation>
    <scope>NUCLEOTIDE SEQUENCE [LARGE SCALE GENOMIC DNA]</scope>
    <source>
        <strain evidence="2 3">NRRL 62042</strain>
    </source>
</reference>